<dbReference type="Proteomes" id="UP001341281">
    <property type="component" value="Chromosome 08"/>
</dbReference>
<dbReference type="AlphaFoldDB" id="A0AAQ3X7M0"/>
<keyword evidence="5" id="KW-1185">Reference proteome</keyword>
<accession>A0AAQ3X7M0</accession>
<dbReference type="GO" id="GO:0000160">
    <property type="term" value="P:phosphorelay signal transduction system"/>
    <property type="evidence" value="ECO:0007669"/>
    <property type="project" value="InterPro"/>
</dbReference>
<feature type="modified residue" description="4-aspartylphosphate" evidence="1">
    <location>
        <position position="260"/>
    </location>
</feature>
<dbReference type="PROSITE" id="PS50110">
    <property type="entry name" value="RESPONSE_REGULATORY"/>
    <property type="match status" value="1"/>
</dbReference>
<evidence type="ECO:0000256" key="2">
    <source>
        <dbReference type="SAM" id="MobiDB-lite"/>
    </source>
</evidence>
<proteinExistence type="predicted"/>
<reference evidence="4 5" key="1">
    <citation type="submission" date="2024-02" db="EMBL/GenBank/DDBJ databases">
        <title>High-quality chromosome-scale genome assembly of Pensacola bahiagrass (Paspalum notatum Flugge var. saurae).</title>
        <authorList>
            <person name="Vega J.M."/>
            <person name="Podio M."/>
            <person name="Orjuela J."/>
            <person name="Siena L.A."/>
            <person name="Pessino S.C."/>
            <person name="Combes M.C."/>
            <person name="Mariac C."/>
            <person name="Albertini E."/>
            <person name="Pupilli F."/>
            <person name="Ortiz J.P.A."/>
            <person name="Leblanc O."/>
        </authorList>
    </citation>
    <scope>NUCLEOTIDE SEQUENCE [LARGE SCALE GENOMIC DNA]</scope>
    <source>
        <strain evidence="4">R1</strain>
        <tissue evidence="4">Leaf</tissue>
    </source>
</reference>
<evidence type="ECO:0000313" key="4">
    <source>
        <dbReference type="EMBL" id="WVZ88918.1"/>
    </source>
</evidence>
<evidence type="ECO:0000313" key="5">
    <source>
        <dbReference type="Proteomes" id="UP001341281"/>
    </source>
</evidence>
<feature type="domain" description="Response regulatory" evidence="3">
    <location>
        <begin position="196"/>
        <end position="261"/>
    </location>
</feature>
<dbReference type="InterPro" id="IPR001789">
    <property type="entry name" value="Sig_transdc_resp-reg_receiver"/>
</dbReference>
<evidence type="ECO:0000256" key="1">
    <source>
        <dbReference type="PROSITE-ProRule" id="PRU00169"/>
    </source>
</evidence>
<keyword evidence="1" id="KW-0597">Phosphoprotein</keyword>
<organism evidence="4 5">
    <name type="scientific">Paspalum notatum var. saurae</name>
    <dbReference type="NCBI Taxonomy" id="547442"/>
    <lineage>
        <taxon>Eukaryota</taxon>
        <taxon>Viridiplantae</taxon>
        <taxon>Streptophyta</taxon>
        <taxon>Embryophyta</taxon>
        <taxon>Tracheophyta</taxon>
        <taxon>Spermatophyta</taxon>
        <taxon>Magnoliopsida</taxon>
        <taxon>Liliopsida</taxon>
        <taxon>Poales</taxon>
        <taxon>Poaceae</taxon>
        <taxon>PACMAD clade</taxon>
        <taxon>Panicoideae</taxon>
        <taxon>Andropogonodae</taxon>
        <taxon>Paspaleae</taxon>
        <taxon>Paspalinae</taxon>
        <taxon>Paspalum</taxon>
    </lineage>
</organism>
<name>A0AAQ3X7M0_PASNO</name>
<protein>
    <recommendedName>
        <fullName evidence="3">Response regulatory domain-containing protein</fullName>
    </recommendedName>
</protein>
<gene>
    <name evidence="4" type="ORF">U9M48_035385</name>
</gene>
<evidence type="ECO:0000259" key="3">
    <source>
        <dbReference type="PROSITE" id="PS50110"/>
    </source>
</evidence>
<sequence>MSERQEPQDIEGEGPAPSEAVNGSNARALVFQEASSYILKGVHHGGLYIHGFEIMRIKKTWMKSIGAKLIAWTENVKNNGTTAIAAGSSSSSYALDGDRGDQCISSKDMVSLVLWMALRNNNGPKRGSLGGTPSGILVAIDVSSCGGLDEIYQEMVKLVRIKRQQAPCKETAALIEIACVAKDQKCEDDKSLAGLQILLAEDTFVLQRIQKKMLNQLGATIKVTQDGVVAVNLFKEALEQASAPREGTTVPLPYDVVSIDC</sequence>
<dbReference type="Gene3D" id="3.40.50.2300">
    <property type="match status" value="1"/>
</dbReference>
<feature type="region of interest" description="Disordered" evidence="2">
    <location>
        <begin position="1"/>
        <end position="21"/>
    </location>
</feature>
<dbReference type="EMBL" id="CP144752">
    <property type="protein sequence ID" value="WVZ88918.1"/>
    <property type="molecule type" value="Genomic_DNA"/>
</dbReference>